<organism evidence="2 3">
    <name type="scientific">Acacia crassicarpa</name>
    <name type="common">northern wattle</name>
    <dbReference type="NCBI Taxonomy" id="499986"/>
    <lineage>
        <taxon>Eukaryota</taxon>
        <taxon>Viridiplantae</taxon>
        <taxon>Streptophyta</taxon>
        <taxon>Embryophyta</taxon>
        <taxon>Tracheophyta</taxon>
        <taxon>Spermatophyta</taxon>
        <taxon>Magnoliopsida</taxon>
        <taxon>eudicotyledons</taxon>
        <taxon>Gunneridae</taxon>
        <taxon>Pentapetalae</taxon>
        <taxon>rosids</taxon>
        <taxon>fabids</taxon>
        <taxon>Fabales</taxon>
        <taxon>Fabaceae</taxon>
        <taxon>Caesalpinioideae</taxon>
        <taxon>mimosoid clade</taxon>
        <taxon>Acacieae</taxon>
        <taxon>Acacia</taxon>
    </lineage>
</organism>
<comment type="caution">
    <text evidence="2">The sequence shown here is derived from an EMBL/GenBank/DDBJ whole genome shotgun (WGS) entry which is preliminary data.</text>
</comment>
<dbReference type="AlphaFoldDB" id="A0AAE1JAN2"/>
<reference evidence="2" key="1">
    <citation type="submission" date="2023-10" db="EMBL/GenBank/DDBJ databases">
        <title>Chromosome-level genome of the transformable northern wattle, Acacia crassicarpa.</title>
        <authorList>
            <person name="Massaro I."/>
            <person name="Sinha N.R."/>
            <person name="Poethig S."/>
            <person name="Leichty A.R."/>
        </authorList>
    </citation>
    <scope>NUCLEOTIDE SEQUENCE</scope>
    <source>
        <strain evidence="2">Acra3RX</strain>
        <tissue evidence="2">Leaf</tissue>
    </source>
</reference>
<dbReference type="EMBL" id="JAWXYG010000008">
    <property type="protein sequence ID" value="KAK4265576.1"/>
    <property type="molecule type" value="Genomic_DNA"/>
</dbReference>
<evidence type="ECO:0000256" key="1">
    <source>
        <dbReference type="SAM" id="MobiDB-lite"/>
    </source>
</evidence>
<protein>
    <recommendedName>
        <fullName evidence="4">Proline-rich protein PRCC</fullName>
    </recommendedName>
</protein>
<dbReference type="Pfam" id="PF10253">
    <property type="entry name" value="PRCC"/>
    <property type="match status" value="1"/>
</dbReference>
<feature type="region of interest" description="Disordered" evidence="1">
    <location>
        <begin position="278"/>
        <end position="297"/>
    </location>
</feature>
<feature type="region of interest" description="Disordered" evidence="1">
    <location>
        <begin position="1"/>
        <end position="268"/>
    </location>
</feature>
<accession>A0AAE1JAN2</accession>
<feature type="compositionally biased region" description="Polar residues" evidence="1">
    <location>
        <begin position="127"/>
        <end position="141"/>
    </location>
</feature>
<sequence length="461" mass="49776">MDSLLANYASSDEEEQVHPQIPTPSSSSKPSSEHGEPTSSKTHSFFSSLPQPISSSLFQSLPQPKQSSSSRNAISGEDDSKTRSGSIGGKSSSIFSSLPQPISSSINPSSAAPSTTSNDIDGYEVGSINTHQSSGRTSLFSSLPKPKSQIEQEAAPRVSASGPKSKKVIQFRPPIISLKKSNEVDDDDDEDEERKAENERKKLESTPQTSSVKSFLSSIPAPRNSTTLGVQGTSVSGRRSIIETDAPEASNADGSAAENNVNADQNAGSYASYESHSYYQYGNDQNPEYHMDSNSYGNYSSGIDHSVGGQPEAANTATPASYYVNNDAYASYNAYGDQAQYGNNWADGYGATVPEMSGMSDRGVKTSGKRGRNEIPSEIIEVKQEELIKNRPREDQAKLTGIAFGPSYQPVSAKGKPSKLHRRKHQIGSLYFDMKQKESELSERRAKGMLTKAETQAKYGW</sequence>
<feature type="compositionally biased region" description="Low complexity" evidence="1">
    <location>
        <begin position="44"/>
        <end position="70"/>
    </location>
</feature>
<dbReference type="Proteomes" id="UP001293593">
    <property type="component" value="Unassembled WGS sequence"/>
</dbReference>
<feature type="compositionally biased region" description="Polar residues" evidence="1">
    <location>
        <begin position="257"/>
        <end position="268"/>
    </location>
</feature>
<feature type="compositionally biased region" description="Polar residues" evidence="1">
    <location>
        <begin position="205"/>
        <end position="237"/>
    </location>
</feature>
<feature type="compositionally biased region" description="Low complexity" evidence="1">
    <location>
        <begin position="89"/>
        <end position="118"/>
    </location>
</feature>
<evidence type="ECO:0000313" key="2">
    <source>
        <dbReference type="EMBL" id="KAK4265576.1"/>
    </source>
</evidence>
<feature type="compositionally biased region" description="Basic and acidic residues" evidence="1">
    <location>
        <begin position="193"/>
        <end position="204"/>
    </location>
</feature>
<gene>
    <name evidence="2" type="ORF">QN277_026607</name>
</gene>
<dbReference type="InterPro" id="IPR018800">
    <property type="entry name" value="PRCC"/>
</dbReference>
<keyword evidence="3" id="KW-1185">Reference proteome</keyword>
<evidence type="ECO:0008006" key="4">
    <source>
        <dbReference type="Google" id="ProtNLM"/>
    </source>
</evidence>
<dbReference type="GO" id="GO:0005634">
    <property type="term" value="C:nucleus"/>
    <property type="evidence" value="ECO:0007669"/>
    <property type="project" value="TreeGrafter"/>
</dbReference>
<evidence type="ECO:0000313" key="3">
    <source>
        <dbReference type="Proteomes" id="UP001293593"/>
    </source>
</evidence>
<proteinExistence type="predicted"/>
<name>A0AAE1JAN2_9FABA</name>
<dbReference type="PANTHER" id="PTHR13621">
    <property type="entry name" value="PROLINE-RICH PROTEIN PRCC"/>
    <property type="match status" value="1"/>
</dbReference>
<dbReference type="PANTHER" id="PTHR13621:SF2">
    <property type="entry name" value="PROLINE-RICH PROTEIN PRCC"/>
    <property type="match status" value="1"/>
</dbReference>